<accession>A0A0P8Z267</accession>
<comment type="caution">
    <text evidence="2">The sequence shown here is derived from an EMBL/GenBank/DDBJ whole genome shotgun (WGS) entry which is preliminary data.</text>
</comment>
<evidence type="ECO:0000313" key="2">
    <source>
        <dbReference type="EMBL" id="KPU46245.1"/>
    </source>
</evidence>
<feature type="coiled-coil region" evidence="1">
    <location>
        <begin position="23"/>
        <end position="91"/>
    </location>
</feature>
<keyword evidence="1" id="KW-0175">Coiled coil</keyword>
<evidence type="ECO:0000256" key="1">
    <source>
        <dbReference type="SAM" id="Coils"/>
    </source>
</evidence>
<protein>
    <recommendedName>
        <fullName evidence="4">V-type ATP synthase subunit H</fullName>
    </recommendedName>
</protein>
<proteinExistence type="predicted"/>
<keyword evidence="3" id="KW-1185">Reference proteome</keyword>
<evidence type="ECO:0008006" key="4">
    <source>
        <dbReference type="Google" id="ProtNLM"/>
    </source>
</evidence>
<sequence>MEDIIKMVMSIDKKASDIMKHTEESLEVKEKDIKDKIESMRKEIMDKTKNEAKVLCDDIIKEAELEALKIKEKSKQECNTLEAKFLKLREKLEDQLFSRIFG</sequence>
<dbReference type="Proteomes" id="UP000050326">
    <property type="component" value="Unassembled WGS sequence"/>
</dbReference>
<evidence type="ECO:0000313" key="3">
    <source>
        <dbReference type="Proteomes" id="UP000050326"/>
    </source>
</evidence>
<dbReference type="STRING" id="36849.OXPF_01640"/>
<gene>
    <name evidence="2" type="ORF">OXPF_01640</name>
</gene>
<reference evidence="2 3" key="1">
    <citation type="submission" date="2015-09" db="EMBL/GenBank/DDBJ databases">
        <title>Genome sequence of Oxobacter pfennigii DSM 3222.</title>
        <authorList>
            <person name="Poehlein A."/>
            <person name="Bengelsdorf F.R."/>
            <person name="Schiel-Bengelsdorf B."/>
            <person name="Duerre P."/>
            <person name="Daniel R."/>
        </authorList>
    </citation>
    <scope>NUCLEOTIDE SEQUENCE [LARGE SCALE GENOMIC DNA]</scope>
    <source>
        <strain evidence="2 3">DSM 3222</strain>
    </source>
</reference>
<organism evidence="2 3">
    <name type="scientific">Oxobacter pfennigii</name>
    <dbReference type="NCBI Taxonomy" id="36849"/>
    <lineage>
        <taxon>Bacteria</taxon>
        <taxon>Bacillati</taxon>
        <taxon>Bacillota</taxon>
        <taxon>Clostridia</taxon>
        <taxon>Eubacteriales</taxon>
        <taxon>Clostridiaceae</taxon>
        <taxon>Oxobacter</taxon>
    </lineage>
</organism>
<dbReference type="AlphaFoldDB" id="A0A0P8Z267"/>
<name>A0A0P8Z267_9CLOT</name>
<dbReference type="RefSeq" id="WP_054873319.1">
    <property type="nucleotide sequence ID" value="NZ_LKET01000012.1"/>
</dbReference>
<dbReference type="EMBL" id="LKET01000012">
    <property type="protein sequence ID" value="KPU46245.1"/>
    <property type="molecule type" value="Genomic_DNA"/>
</dbReference>